<organism evidence="2">
    <name type="scientific">viral metagenome</name>
    <dbReference type="NCBI Taxonomy" id="1070528"/>
    <lineage>
        <taxon>unclassified sequences</taxon>
        <taxon>metagenomes</taxon>
        <taxon>organismal metagenomes</taxon>
    </lineage>
</organism>
<gene>
    <name evidence="2" type="ORF">MM415A00172_0006</name>
    <name evidence="1" type="ORF">MM415B00296_0002</name>
    <name evidence="3" type="ORF">TM448B01536_0006</name>
</gene>
<dbReference type="EMBL" id="MT142533">
    <property type="protein sequence ID" value="QJA84662.1"/>
    <property type="molecule type" value="Genomic_DNA"/>
</dbReference>
<protein>
    <submittedName>
        <fullName evidence="2">Uncharacterized protein</fullName>
    </submittedName>
</protein>
<evidence type="ECO:0000313" key="1">
    <source>
        <dbReference type="EMBL" id="QJA67096.1"/>
    </source>
</evidence>
<dbReference type="EMBL" id="MT141566">
    <property type="protein sequence ID" value="QJA67096.1"/>
    <property type="molecule type" value="Genomic_DNA"/>
</dbReference>
<name>A0A6M3KS36_9ZZZZ</name>
<dbReference type="AlphaFoldDB" id="A0A6M3KS36"/>
<dbReference type="EMBL" id="MT144779">
    <property type="protein sequence ID" value="QJH99280.1"/>
    <property type="molecule type" value="Genomic_DNA"/>
</dbReference>
<evidence type="ECO:0000313" key="2">
    <source>
        <dbReference type="EMBL" id="QJA84662.1"/>
    </source>
</evidence>
<accession>A0A6M3KS36</accession>
<proteinExistence type="predicted"/>
<evidence type="ECO:0000313" key="3">
    <source>
        <dbReference type="EMBL" id="QJH99280.1"/>
    </source>
</evidence>
<reference evidence="2" key="1">
    <citation type="submission" date="2020-03" db="EMBL/GenBank/DDBJ databases">
        <title>The deep terrestrial virosphere.</title>
        <authorList>
            <person name="Holmfeldt K."/>
            <person name="Nilsson E."/>
            <person name="Simone D."/>
            <person name="Lopez-Fernandez M."/>
            <person name="Wu X."/>
            <person name="de Brujin I."/>
            <person name="Lundin D."/>
            <person name="Andersson A."/>
            <person name="Bertilsson S."/>
            <person name="Dopson M."/>
        </authorList>
    </citation>
    <scope>NUCLEOTIDE SEQUENCE</scope>
    <source>
        <strain evidence="2">MM415A00172</strain>
        <strain evidence="1">MM415B00296</strain>
        <strain evidence="3">TM448B01536</strain>
    </source>
</reference>
<sequence>MPEQVARSGYYDASADLARAKAEAERDPRAAYEQAAKLEKIKKSKTPEEIDKLKADTDRAVAAGKLDEQRSTEIKRLLDEKEKAERLGNELRVKQINEFLSVLLPSAGGGFEEGIMRAKDLIPLLQEQYKTPPDDLAERKFRVQQEQTAVDIEKIALEKPTGKEALSRYQDFNRYTNRPKVAINDNGKIKFIDLGKVGGKTITGKQVHDAAAEFGMTVDELYRNAKKAGMTILDYLKLLVDQRAQPREQSRQQIQ</sequence>